<dbReference type="AlphaFoldDB" id="A0A852VBK0"/>
<dbReference type="Proteomes" id="UP000564385">
    <property type="component" value="Unassembled WGS sequence"/>
</dbReference>
<evidence type="ECO:0000313" key="3">
    <source>
        <dbReference type="Proteomes" id="UP000564385"/>
    </source>
</evidence>
<evidence type="ECO:0000313" key="2">
    <source>
        <dbReference type="EMBL" id="NYF90288.1"/>
    </source>
</evidence>
<organism evidence="2 3">
    <name type="scientific">Tunturiibacter lichenicola</name>
    <dbReference type="NCBI Taxonomy" id="2051959"/>
    <lineage>
        <taxon>Bacteria</taxon>
        <taxon>Pseudomonadati</taxon>
        <taxon>Acidobacteriota</taxon>
        <taxon>Terriglobia</taxon>
        <taxon>Terriglobales</taxon>
        <taxon>Acidobacteriaceae</taxon>
        <taxon>Tunturiibacter</taxon>
    </lineage>
</organism>
<gene>
    <name evidence="2" type="ORF">HDF08_002355</name>
</gene>
<dbReference type="EMBL" id="JACCCU010000001">
    <property type="protein sequence ID" value="NYF90288.1"/>
    <property type="molecule type" value="Genomic_DNA"/>
</dbReference>
<accession>A0A852VBK0</accession>
<keyword evidence="1" id="KW-0812">Transmembrane</keyword>
<keyword evidence="1" id="KW-1133">Transmembrane helix</keyword>
<protein>
    <submittedName>
        <fullName evidence="2">Uncharacterized protein</fullName>
    </submittedName>
</protein>
<comment type="caution">
    <text evidence="2">The sequence shown here is derived from an EMBL/GenBank/DDBJ whole genome shotgun (WGS) entry which is preliminary data.</text>
</comment>
<feature type="transmembrane region" description="Helical" evidence="1">
    <location>
        <begin position="12"/>
        <end position="33"/>
    </location>
</feature>
<sequence length="38" mass="4392">MRSSLHSRKKQQQYRVLGAVITIVDIVFIFTVIRPFGS</sequence>
<keyword evidence="1" id="KW-0472">Membrane</keyword>
<name>A0A852VBK0_9BACT</name>
<reference evidence="2 3" key="1">
    <citation type="submission" date="2020-07" db="EMBL/GenBank/DDBJ databases">
        <title>Genomic Encyclopedia of Type Strains, Phase IV (KMG-V): Genome sequencing to study the core and pangenomes of soil and plant-associated prokaryotes.</title>
        <authorList>
            <person name="Whitman W."/>
        </authorList>
    </citation>
    <scope>NUCLEOTIDE SEQUENCE [LARGE SCALE GENOMIC DNA]</scope>
    <source>
        <strain evidence="2 3">M8UP22</strain>
    </source>
</reference>
<proteinExistence type="predicted"/>
<evidence type="ECO:0000256" key="1">
    <source>
        <dbReference type="SAM" id="Phobius"/>
    </source>
</evidence>